<proteinExistence type="predicted"/>
<evidence type="ECO:0000256" key="3">
    <source>
        <dbReference type="ARBA" id="ARBA00023002"/>
    </source>
</evidence>
<keyword evidence="4" id="KW-0408">Iron</keyword>
<evidence type="ECO:0000259" key="6">
    <source>
        <dbReference type="PROSITE" id="PS51296"/>
    </source>
</evidence>
<dbReference type="InterPro" id="IPR044043">
    <property type="entry name" value="VanA_C_cat"/>
</dbReference>
<keyword evidence="1" id="KW-0001">2Fe-2S</keyword>
<feature type="domain" description="Rieske" evidence="6">
    <location>
        <begin position="11"/>
        <end position="116"/>
    </location>
</feature>
<dbReference type="PROSITE" id="PS51296">
    <property type="entry name" value="RIESKE"/>
    <property type="match status" value="1"/>
</dbReference>
<evidence type="ECO:0000313" key="7">
    <source>
        <dbReference type="EMBL" id="MBD2738501.1"/>
    </source>
</evidence>
<reference evidence="7 8" key="1">
    <citation type="journal article" date="2020" name="ISME J.">
        <title>Comparative genomics reveals insights into cyanobacterial evolution and habitat adaptation.</title>
        <authorList>
            <person name="Chen M.Y."/>
            <person name="Teng W.K."/>
            <person name="Zhao L."/>
            <person name="Hu C.X."/>
            <person name="Zhou Y.K."/>
            <person name="Han B.P."/>
            <person name="Song L.R."/>
            <person name="Shu W.S."/>
        </authorList>
    </citation>
    <scope>NUCLEOTIDE SEQUENCE [LARGE SCALE GENOMIC DNA]</scope>
    <source>
        <strain evidence="7 8">FACHB-159</strain>
    </source>
</reference>
<keyword evidence="3" id="KW-0560">Oxidoreductase</keyword>
<keyword evidence="2" id="KW-0479">Metal-binding</keyword>
<dbReference type="Pfam" id="PF19112">
    <property type="entry name" value="VanA_C"/>
    <property type="match status" value="1"/>
</dbReference>
<dbReference type="Proteomes" id="UP000637383">
    <property type="component" value="Unassembled WGS sequence"/>
</dbReference>
<dbReference type="CDD" id="cd03469">
    <property type="entry name" value="Rieske_RO_Alpha_N"/>
    <property type="match status" value="1"/>
</dbReference>
<dbReference type="SUPFAM" id="SSF50022">
    <property type="entry name" value="ISP domain"/>
    <property type="match status" value="1"/>
</dbReference>
<dbReference type="RefSeq" id="WP_190959038.1">
    <property type="nucleotide sequence ID" value="NZ_JACJTU010000051.1"/>
</dbReference>
<organism evidence="7 8">
    <name type="scientific">Nostoc paludosum FACHB-159</name>
    <dbReference type="NCBI Taxonomy" id="2692908"/>
    <lineage>
        <taxon>Bacteria</taxon>
        <taxon>Bacillati</taxon>
        <taxon>Cyanobacteriota</taxon>
        <taxon>Cyanophyceae</taxon>
        <taxon>Nostocales</taxon>
        <taxon>Nostocaceae</taxon>
        <taxon>Nostoc</taxon>
    </lineage>
</organism>
<keyword evidence="7" id="KW-0223">Dioxygenase</keyword>
<dbReference type="SUPFAM" id="SSF55961">
    <property type="entry name" value="Bet v1-like"/>
    <property type="match status" value="1"/>
</dbReference>
<dbReference type="InterPro" id="IPR050584">
    <property type="entry name" value="Cholesterol_7-desaturase"/>
</dbReference>
<sequence length="325" mass="37307">MVNDVTLKNDWHVVAKSEDVTPGKVLSVRLLGEDLVVWRSGDQVLAWEDRCPHRGASFAQGWIKDDNLVCPYHGFAFNNSGNCVHVPAHPDWIPSTRSRACVQTFHVQERYGLVWVCLGTPQYELPAIPELDDPSYYKCFFGPIHYHSSAFRAIENFLDFNHIPFVHDGRLGESNHATIDDYKVKVNSDGIHVTDLSVWQLNHETGQGEYVSASYDIFRPLTVCLRVRSKVVDEIMTMFFTVTPVEEEKSIVWRWSCINYADKVPEDVFRNLAHIVFDQDVAIVESQRPRRIPLDLEANFHVPSDRSSITYRRWLKQQGVTFGTV</sequence>
<dbReference type="PANTHER" id="PTHR21266:SF60">
    <property type="entry name" value="3-KETOSTEROID-9-ALPHA-MONOOXYGENASE, OXYGENASE COMPONENT"/>
    <property type="match status" value="1"/>
</dbReference>
<evidence type="ECO:0000256" key="5">
    <source>
        <dbReference type="ARBA" id="ARBA00023014"/>
    </source>
</evidence>
<dbReference type="GO" id="GO:0051213">
    <property type="term" value="F:dioxygenase activity"/>
    <property type="evidence" value="ECO:0007669"/>
    <property type="project" value="UniProtKB-KW"/>
</dbReference>
<comment type="caution">
    <text evidence="7">The sequence shown here is derived from an EMBL/GenBank/DDBJ whole genome shotgun (WGS) entry which is preliminary data.</text>
</comment>
<gene>
    <name evidence="7" type="ORF">H6H03_32260</name>
</gene>
<dbReference type="Gene3D" id="2.102.10.10">
    <property type="entry name" value="Rieske [2Fe-2S] iron-sulphur domain"/>
    <property type="match status" value="1"/>
</dbReference>
<dbReference type="InterPro" id="IPR036922">
    <property type="entry name" value="Rieske_2Fe-2S_sf"/>
</dbReference>
<evidence type="ECO:0000256" key="1">
    <source>
        <dbReference type="ARBA" id="ARBA00022714"/>
    </source>
</evidence>
<name>A0ABR8KG23_9NOSO</name>
<evidence type="ECO:0000313" key="8">
    <source>
        <dbReference type="Proteomes" id="UP000637383"/>
    </source>
</evidence>
<dbReference type="PANTHER" id="PTHR21266">
    <property type="entry name" value="IRON-SULFUR DOMAIN CONTAINING PROTEIN"/>
    <property type="match status" value="1"/>
</dbReference>
<evidence type="ECO:0000256" key="2">
    <source>
        <dbReference type="ARBA" id="ARBA00022723"/>
    </source>
</evidence>
<dbReference type="EMBL" id="JACJTU010000051">
    <property type="protein sequence ID" value="MBD2738501.1"/>
    <property type="molecule type" value="Genomic_DNA"/>
</dbReference>
<dbReference type="Pfam" id="PF00355">
    <property type="entry name" value="Rieske"/>
    <property type="match status" value="1"/>
</dbReference>
<evidence type="ECO:0000256" key="4">
    <source>
        <dbReference type="ARBA" id="ARBA00023004"/>
    </source>
</evidence>
<dbReference type="Gene3D" id="3.90.380.10">
    <property type="entry name" value="Naphthalene 1,2-dioxygenase Alpha Subunit, Chain A, domain 1"/>
    <property type="match status" value="1"/>
</dbReference>
<keyword evidence="5" id="KW-0411">Iron-sulfur</keyword>
<keyword evidence="8" id="KW-1185">Reference proteome</keyword>
<dbReference type="InterPro" id="IPR017941">
    <property type="entry name" value="Rieske_2Fe-2S"/>
</dbReference>
<protein>
    <submittedName>
        <fullName evidence="7">Aromatic ring-hydroxylating dioxygenase subunit alpha</fullName>
    </submittedName>
</protein>
<accession>A0ABR8KG23</accession>